<sequence>MIDLHTHSTASDGTDTPAQVMKVAAAAGLTVVALTDHDTTAGWAEAAAAADLGGIALVRGMEISAHALVGGRPVGVHVLAYLHDPGHAGLRAELDRTRTSRATRAERMAGLLAEDYPITWEDVLAQTEPGTTIGRPHLADALVAAGVVADRDEAFATMLRTGSRYYAPHYAPDAAEVVRLVREAGGVPVFAHPGADGRGRIVPDETIAELAAAGLAGLEVAHRDHEERTRQRLSALAEELGLLVTGSSDYHGRGKTNRIGENTTSPEALAEIETQGALPVLWPDSPGGGVADATEASSRGGGATSGSGAGEQA</sequence>
<evidence type="ECO:0000259" key="2">
    <source>
        <dbReference type="SMART" id="SM00481"/>
    </source>
</evidence>
<protein>
    <submittedName>
        <fullName evidence="3">PHP domain-containing protein</fullName>
    </submittedName>
</protein>
<dbReference type="InterPro" id="IPR004013">
    <property type="entry name" value="PHP_dom"/>
</dbReference>
<organism evidence="3 4">
    <name type="scientific">Myceligenerans indicum</name>
    <dbReference type="NCBI Taxonomy" id="2593663"/>
    <lineage>
        <taxon>Bacteria</taxon>
        <taxon>Bacillati</taxon>
        <taxon>Actinomycetota</taxon>
        <taxon>Actinomycetes</taxon>
        <taxon>Micrococcales</taxon>
        <taxon>Promicromonosporaceae</taxon>
        <taxon>Myceligenerans</taxon>
    </lineage>
</organism>
<dbReference type="Pfam" id="PF02811">
    <property type="entry name" value="PHP"/>
    <property type="match status" value="1"/>
</dbReference>
<dbReference type="InterPro" id="IPR016195">
    <property type="entry name" value="Pol/histidinol_Pase-like"/>
</dbReference>
<accession>A0ABS1LEV4</accession>
<dbReference type="CDD" id="cd07438">
    <property type="entry name" value="PHP_HisPPase_AMP"/>
    <property type="match status" value="1"/>
</dbReference>
<gene>
    <name evidence="3" type="ORF">HGK34_00640</name>
</gene>
<dbReference type="SMART" id="SM00481">
    <property type="entry name" value="POLIIIAc"/>
    <property type="match status" value="1"/>
</dbReference>
<reference evidence="3 4" key="1">
    <citation type="journal article" date="2021" name="Arch. Microbiol.">
        <title>Myceligenerans indicum sp. nov., an actinobacterium isolated from mangrove sediment of Sundarbans, India.</title>
        <authorList>
            <person name="Asha K."/>
            <person name="Bhadury P."/>
        </authorList>
    </citation>
    <scope>NUCLEOTIDE SEQUENCE [LARGE SCALE GENOMIC DNA]</scope>
    <source>
        <strain evidence="3 4">I2</strain>
    </source>
</reference>
<dbReference type="Proteomes" id="UP000675409">
    <property type="component" value="Unassembled WGS sequence"/>
</dbReference>
<dbReference type="Gene3D" id="3.20.20.140">
    <property type="entry name" value="Metal-dependent hydrolases"/>
    <property type="match status" value="1"/>
</dbReference>
<dbReference type="InterPro" id="IPR003141">
    <property type="entry name" value="Pol/His_phosphatase_N"/>
</dbReference>
<feature type="domain" description="Polymerase/histidinol phosphatase N-terminal" evidence="2">
    <location>
        <begin position="2"/>
        <end position="67"/>
    </location>
</feature>
<dbReference type="Gene3D" id="1.10.150.650">
    <property type="match status" value="1"/>
</dbReference>
<dbReference type="InterPro" id="IPR052018">
    <property type="entry name" value="PHP_domain"/>
</dbReference>
<comment type="caution">
    <text evidence="3">The sequence shown here is derived from an EMBL/GenBank/DDBJ whole genome shotgun (WGS) entry which is preliminary data.</text>
</comment>
<dbReference type="EMBL" id="JABBYC010000001">
    <property type="protein sequence ID" value="MBL0884800.1"/>
    <property type="molecule type" value="Genomic_DNA"/>
</dbReference>
<evidence type="ECO:0000256" key="1">
    <source>
        <dbReference type="SAM" id="MobiDB-lite"/>
    </source>
</evidence>
<evidence type="ECO:0000313" key="4">
    <source>
        <dbReference type="Proteomes" id="UP000675409"/>
    </source>
</evidence>
<feature type="region of interest" description="Disordered" evidence="1">
    <location>
        <begin position="279"/>
        <end position="313"/>
    </location>
</feature>
<evidence type="ECO:0000313" key="3">
    <source>
        <dbReference type="EMBL" id="MBL0884800.1"/>
    </source>
</evidence>
<keyword evidence="4" id="KW-1185">Reference proteome</keyword>
<dbReference type="RefSeq" id="WP_201844630.1">
    <property type="nucleotide sequence ID" value="NZ_JABBYC010000001.1"/>
</dbReference>
<name>A0ABS1LEV4_9MICO</name>
<proteinExistence type="predicted"/>
<dbReference type="SUPFAM" id="SSF89550">
    <property type="entry name" value="PHP domain-like"/>
    <property type="match status" value="1"/>
</dbReference>
<feature type="compositionally biased region" description="Gly residues" evidence="1">
    <location>
        <begin position="299"/>
        <end position="313"/>
    </location>
</feature>
<dbReference type="PANTHER" id="PTHR42924:SF3">
    <property type="entry name" value="POLYMERASE_HISTIDINOL PHOSPHATASE N-TERMINAL DOMAIN-CONTAINING PROTEIN"/>
    <property type="match status" value="1"/>
</dbReference>
<dbReference type="PANTHER" id="PTHR42924">
    <property type="entry name" value="EXONUCLEASE"/>
    <property type="match status" value="1"/>
</dbReference>